<proteinExistence type="predicted"/>
<organism evidence="1 2">
    <name type="scientific">Araneus ventricosus</name>
    <name type="common">Orbweaver spider</name>
    <name type="synonym">Epeira ventricosa</name>
    <dbReference type="NCBI Taxonomy" id="182803"/>
    <lineage>
        <taxon>Eukaryota</taxon>
        <taxon>Metazoa</taxon>
        <taxon>Ecdysozoa</taxon>
        <taxon>Arthropoda</taxon>
        <taxon>Chelicerata</taxon>
        <taxon>Arachnida</taxon>
        <taxon>Araneae</taxon>
        <taxon>Araneomorphae</taxon>
        <taxon>Entelegynae</taxon>
        <taxon>Araneoidea</taxon>
        <taxon>Araneidae</taxon>
        <taxon>Araneus</taxon>
    </lineage>
</organism>
<name>A0A4Y2UGT8_ARAVE</name>
<evidence type="ECO:0000313" key="2">
    <source>
        <dbReference type="Proteomes" id="UP000499080"/>
    </source>
</evidence>
<keyword evidence="2" id="KW-1185">Reference proteome</keyword>
<gene>
    <name evidence="1" type="ORF">AVEN_257832_1</name>
</gene>
<protein>
    <submittedName>
        <fullName evidence="1">Uncharacterized protein</fullName>
    </submittedName>
</protein>
<accession>A0A4Y2UGT8</accession>
<sequence>PEPQLLLDVLLKKFFFPFNQSVVLLFSKLRLMVKKIL</sequence>
<evidence type="ECO:0000313" key="1">
    <source>
        <dbReference type="EMBL" id="GBO12309.1"/>
    </source>
</evidence>
<reference evidence="1 2" key="1">
    <citation type="journal article" date="2019" name="Sci. Rep.">
        <title>Orb-weaving spider Araneus ventricosus genome elucidates the spidroin gene catalogue.</title>
        <authorList>
            <person name="Kono N."/>
            <person name="Nakamura H."/>
            <person name="Ohtoshi R."/>
            <person name="Moran D.A.P."/>
            <person name="Shinohara A."/>
            <person name="Yoshida Y."/>
            <person name="Fujiwara M."/>
            <person name="Mori M."/>
            <person name="Tomita M."/>
            <person name="Arakawa K."/>
        </authorList>
    </citation>
    <scope>NUCLEOTIDE SEQUENCE [LARGE SCALE GENOMIC DNA]</scope>
</reference>
<comment type="caution">
    <text evidence="1">The sequence shown here is derived from an EMBL/GenBank/DDBJ whole genome shotgun (WGS) entry which is preliminary data.</text>
</comment>
<feature type="non-terminal residue" evidence="1">
    <location>
        <position position="1"/>
    </location>
</feature>
<dbReference type="EMBL" id="BGPR01036892">
    <property type="protein sequence ID" value="GBO12309.1"/>
    <property type="molecule type" value="Genomic_DNA"/>
</dbReference>
<dbReference type="AlphaFoldDB" id="A0A4Y2UGT8"/>
<dbReference type="Proteomes" id="UP000499080">
    <property type="component" value="Unassembled WGS sequence"/>
</dbReference>